<organism evidence="1 2">
    <name type="scientific">Fusarium piperis</name>
    <dbReference type="NCBI Taxonomy" id="1435070"/>
    <lineage>
        <taxon>Eukaryota</taxon>
        <taxon>Fungi</taxon>
        <taxon>Dikarya</taxon>
        <taxon>Ascomycota</taxon>
        <taxon>Pezizomycotina</taxon>
        <taxon>Sordariomycetes</taxon>
        <taxon>Hypocreomycetidae</taxon>
        <taxon>Hypocreales</taxon>
        <taxon>Nectriaceae</taxon>
        <taxon>Fusarium</taxon>
        <taxon>Fusarium solani species complex</taxon>
    </lineage>
</organism>
<dbReference type="Proteomes" id="UP001140502">
    <property type="component" value="Unassembled WGS sequence"/>
</dbReference>
<name>A0A9W8VZL3_9HYPO</name>
<sequence length="185" mass="21423">NTKSKLNGLKAKIWDFNQPAALTKWNKKYPGTGKNTAQHAFEQLTLVEQVFGYLTKPGVNKKLVAASTDVDDFLEDFESLYRKQYPKTPVLDLSELWTTFMRSLTKEMKAWTKRWLKYRADEMVKVWKAEAVKRLEAVGAARTPETAARALSYQKEALNIMEKAIEHQLIHAYQVDEFDEDDVFQ</sequence>
<feature type="non-terminal residue" evidence="1">
    <location>
        <position position="1"/>
    </location>
</feature>
<comment type="caution">
    <text evidence="1">The sequence shown here is derived from an EMBL/GenBank/DDBJ whole genome shotgun (WGS) entry which is preliminary data.</text>
</comment>
<evidence type="ECO:0000313" key="1">
    <source>
        <dbReference type="EMBL" id="KAJ4307522.1"/>
    </source>
</evidence>
<dbReference type="OrthoDB" id="73875at2759"/>
<accession>A0A9W8VZL3</accession>
<protein>
    <submittedName>
        <fullName evidence="1">Uncharacterized protein</fullName>
    </submittedName>
</protein>
<dbReference type="EMBL" id="JAPEUR010000721">
    <property type="protein sequence ID" value="KAJ4307522.1"/>
    <property type="molecule type" value="Genomic_DNA"/>
</dbReference>
<dbReference type="AlphaFoldDB" id="A0A9W8VZL3"/>
<reference evidence="1" key="1">
    <citation type="submission" date="2022-10" db="EMBL/GenBank/DDBJ databases">
        <title>Tapping the CABI collections for fungal endophytes: first genome assemblies for Collariella, Neodidymelliopsis, Ascochyta clinopodiicola, Didymella pomorum, Didymosphaeria variabile, Neocosmospora piperis and Neocucurbitaria cava.</title>
        <authorList>
            <person name="Hill R."/>
        </authorList>
    </citation>
    <scope>NUCLEOTIDE SEQUENCE</scope>
    <source>
        <strain evidence="1">IMI 366586</strain>
    </source>
</reference>
<evidence type="ECO:0000313" key="2">
    <source>
        <dbReference type="Proteomes" id="UP001140502"/>
    </source>
</evidence>
<keyword evidence="2" id="KW-1185">Reference proteome</keyword>
<gene>
    <name evidence="1" type="ORF">N0V84_012671</name>
</gene>
<proteinExistence type="predicted"/>